<evidence type="ECO:0000313" key="2">
    <source>
        <dbReference type="Proteomes" id="UP000765509"/>
    </source>
</evidence>
<dbReference type="Proteomes" id="UP000765509">
    <property type="component" value="Unassembled WGS sequence"/>
</dbReference>
<organism evidence="1 2">
    <name type="scientific">Austropuccinia psidii MF-1</name>
    <dbReference type="NCBI Taxonomy" id="1389203"/>
    <lineage>
        <taxon>Eukaryota</taxon>
        <taxon>Fungi</taxon>
        <taxon>Dikarya</taxon>
        <taxon>Basidiomycota</taxon>
        <taxon>Pucciniomycotina</taxon>
        <taxon>Pucciniomycetes</taxon>
        <taxon>Pucciniales</taxon>
        <taxon>Sphaerophragmiaceae</taxon>
        <taxon>Austropuccinia</taxon>
    </lineage>
</organism>
<keyword evidence="2" id="KW-1185">Reference proteome</keyword>
<evidence type="ECO:0000313" key="1">
    <source>
        <dbReference type="EMBL" id="MBW0556383.1"/>
    </source>
</evidence>
<proteinExistence type="predicted"/>
<protein>
    <submittedName>
        <fullName evidence="1">Uncharacterized protein</fullName>
    </submittedName>
</protein>
<dbReference type="AlphaFoldDB" id="A0A9Q3PBV7"/>
<dbReference type="OrthoDB" id="2518469at2759"/>
<gene>
    <name evidence="1" type="ORF">O181_096098</name>
</gene>
<accession>A0A9Q3PBV7</accession>
<name>A0A9Q3PBV7_9BASI</name>
<reference evidence="1" key="1">
    <citation type="submission" date="2021-03" db="EMBL/GenBank/DDBJ databases">
        <title>Draft genome sequence of rust myrtle Austropuccinia psidii MF-1, a brazilian biotype.</title>
        <authorList>
            <person name="Quecine M.C."/>
            <person name="Pachon D.M.R."/>
            <person name="Bonatelli M.L."/>
            <person name="Correr F.H."/>
            <person name="Franceschini L.M."/>
            <person name="Leite T.F."/>
            <person name="Margarido G.R.A."/>
            <person name="Almeida C.A."/>
            <person name="Ferrarezi J.A."/>
            <person name="Labate C.A."/>
        </authorList>
    </citation>
    <scope>NUCLEOTIDE SEQUENCE</scope>
    <source>
        <strain evidence="1">MF-1</strain>
    </source>
</reference>
<sequence>MGPPCHGSLKAAEWALLYKVYIPFLMLSKQMSLDAHQSANTSRKIDDVTAFAEHWKKLCLSNQHLFQKQKIKPNHHFADHIPELFQRWGPAQASATWGHERLIGVFAKMPTNNKIYYIDKTLLQHICRCSNLSVLLKSPSVPCEIKQILESQPPALFNHHKHNKPSRHDQENYDCLVEYVQNFHETREIVDWISLDATVQSTSHPTSSIV</sequence>
<dbReference type="EMBL" id="AVOT02063813">
    <property type="protein sequence ID" value="MBW0556383.1"/>
    <property type="molecule type" value="Genomic_DNA"/>
</dbReference>
<comment type="caution">
    <text evidence="1">The sequence shown here is derived from an EMBL/GenBank/DDBJ whole genome shotgun (WGS) entry which is preliminary data.</text>
</comment>